<evidence type="ECO:0000256" key="2">
    <source>
        <dbReference type="SAM" id="MobiDB-lite"/>
    </source>
</evidence>
<gene>
    <name evidence="4" type="ORF">N658DRAFT_511863</name>
</gene>
<dbReference type="EMBL" id="MU863827">
    <property type="protein sequence ID" value="KAK4095679.1"/>
    <property type="molecule type" value="Genomic_DNA"/>
</dbReference>
<dbReference type="SMART" id="SM00343">
    <property type="entry name" value="ZnF_C2HC"/>
    <property type="match status" value="1"/>
</dbReference>
<feature type="compositionally biased region" description="Polar residues" evidence="2">
    <location>
        <begin position="302"/>
        <end position="312"/>
    </location>
</feature>
<sequence>MQHPDKFSGDETNSTKRTMAFNNWNNQVQARWNMRPQEFNSEKKKLLYAATLLTGSAATGVAKVIEKINASPNDDTNWPYKTGLGLLDHLAGKYATMDLAAAAENTLTDLKQAGRYANFIDFLTEFTTQTDIAGWDDASKVRGMKARLTEELTKAIAVQIPHPAKDDWLGWTRMVSQLAVNAEAEKIQRRSNGGNGGSGSNGGNSGARKEDKGDPMDIDAIKINKLTPEERAHRRTNGLCFKCGRAGHLANACTSSGGNRGGGSGRGGRGGGRGGGQQNNNGNDNANVNNGNNGGNGNNANQYWYTQPQPGNQFVPDFPFRRGGGPSRGGRGGYSGGQQVRFMQVFPAGFAQELPDDAASTTTASDSTNGWYVGQYVNGTDRNQEQGNA</sequence>
<proteinExistence type="predicted"/>
<dbReference type="GO" id="GO:0003676">
    <property type="term" value="F:nucleic acid binding"/>
    <property type="evidence" value="ECO:0007669"/>
    <property type="project" value="InterPro"/>
</dbReference>
<dbReference type="GO" id="GO:0008270">
    <property type="term" value="F:zinc ion binding"/>
    <property type="evidence" value="ECO:0007669"/>
    <property type="project" value="UniProtKB-KW"/>
</dbReference>
<feature type="region of interest" description="Disordered" evidence="2">
    <location>
        <begin position="186"/>
        <end position="217"/>
    </location>
</feature>
<feature type="region of interest" description="Disordered" evidence="2">
    <location>
        <begin position="252"/>
        <end position="336"/>
    </location>
</feature>
<dbReference type="InterPro" id="IPR036875">
    <property type="entry name" value="Znf_CCHC_sf"/>
</dbReference>
<keyword evidence="1" id="KW-0862">Zinc</keyword>
<keyword evidence="5" id="KW-1185">Reference proteome</keyword>
<feature type="compositionally biased region" description="Gly residues" evidence="2">
    <location>
        <begin position="193"/>
        <end position="205"/>
    </location>
</feature>
<feature type="compositionally biased region" description="Gly residues" evidence="2">
    <location>
        <begin position="258"/>
        <end position="277"/>
    </location>
</feature>
<dbReference type="Pfam" id="PF00098">
    <property type="entry name" value="zf-CCHC"/>
    <property type="match status" value="1"/>
</dbReference>
<evidence type="ECO:0000313" key="4">
    <source>
        <dbReference type="EMBL" id="KAK4095679.1"/>
    </source>
</evidence>
<feature type="compositionally biased region" description="Basic and acidic residues" evidence="2">
    <location>
        <begin position="207"/>
        <end position="217"/>
    </location>
</feature>
<comment type="caution">
    <text evidence="4">The sequence shown here is derived from an EMBL/GenBank/DDBJ whole genome shotgun (WGS) entry which is preliminary data.</text>
</comment>
<dbReference type="AlphaFoldDB" id="A0AAN6PPP9"/>
<keyword evidence="1" id="KW-0479">Metal-binding</keyword>
<evidence type="ECO:0000256" key="1">
    <source>
        <dbReference type="PROSITE-ProRule" id="PRU00047"/>
    </source>
</evidence>
<evidence type="ECO:0000259" key="3">
    <source>
        <dbReference type="PROSITE" id="PS50158"/>
    </source>
</evidence>
<reference evidence="4" key="2">
    <citation type="submission" date="2023-05" db="EMBL/GenBank/DDBJ databases">
        <authorList>
            <consortium name="Lawrence Berkeley National Laboratory"/>
            <person name="Steindorff A."/>
            <person name="Hensen N."/>
            <person name="Bonometti L."/>
            <person name="Westerberg I."/>
            <person name="Brannstrom I.O."/>
            <person name="Guillou S."/>
            <person name="Cros-Aarteil S."/>
            <person name="Calhoun S."/>
            <person name="Haridas S."/>
            <person name="Kuo A."/>
            <person name="Mondo S."/>
            <person name="Pangilinan J."/>
            <person name="Riley R."/>
            <person name="Labutti K."/>
            <person name="Andreopoulos B."/>
            <person name="Lipzen A."/>
            <person name="Chen C."/>
            <person name="Yanf M."/>
            <person name="Daum C."/>
            <person name="Ng V."/>
            <person name="Clum A."/>
            <person name="Ohm R."/>
            <person name="Martin F."/>
            <person name="Silar P."/>
            <person name="Natvig D."/>
            <person name="Lalanne C."/>
            <person name="Gautier V."/>
            <person name="Ament-Velasquez S.L."/>
            <person name="Kruys A."/>
            <person name="Hutchinson M.I."/>
            <person name="Powell A.J."/>
            <person name="Barry K."/>
            <person name="Miller A.N."/>
            <person name="Grigoriev I.V."/>
            <person name="Debuchy R."/>
            <person name="Gladieux P."/>
            <person name="Thoren M.H."/>
            <person name="Johannesson H."/>
        </authorList>
    </citation>
    <scope>NUCLEOTIDE SEQUENCE</scope>
    <source>
        <strain evidence="4">CBS 757.83</strain>
    </source>
</reference>
<dbReference type="Proteomes" id="UP001305647">
    <property type="component" value="Unassembled WGS sequence"/>
</dbReference>
<evidence type="ECO:0000313" key="5">
    <source>
        <dbReference type="Proteomes" id="UP001305647"/>
    </source>
</evidence>
<organism evidence="4 5">
    <name type="scientific">Parathielavia hyrcaniae</name>
    <dbReference type="NCBI Taxonomy" id="113614"/>
    <lineage>
        <taxon>Eukaryota</taxon>
        <taxon>Fungi</taxon>
        <taxon>Dikarya</taxon>
        <taxon>Ascomycota</taxon>
        <taxon>Pezizomycotina</taxon>
        <taxon>Sordariomycetes</taxon>
        <taxon>Sordariomycetidae</taxon>
        <taxon>Sordariales</taxon>
        <taxon>Chaetomiaceae</taxon>
        <taxon>Parathielavia</taxon>
    </lineage>
</organism>
<dbReference type="SUPFAM" id="SSF57756">
    <property type="entry name" value="Retrovirus zinc finger-like domains"/>
    <property type="match status" value="1"/>
</dbReference>
<feature type="compositionally biased region" description="Gly residues" evidence="2">
    <location>
        <begin position="322"/>
        <end position="336"/>
    </location>
</feature>
<name>A0AAN6PPP9_9PEZI</name>
<feature type="domain" description="CCHC-type" evidence="3">
    <location>
        <begin position="240"/>
        <end position="255"/>
    </location>
</feature>
<keyword evidence="1" id="KW-0863">Zinc-finger</keyword>
<dbReference type="PROSITE" id="PS50158">
    <property type="entry name" value="ZF_CCHC"/>
    <property type="match status" value="1"/>
</dbReference>
<feature type="compositionally biased region" description="Low complexity" evidence="2">
    <location>
        <begin position="278"/>
        <end position="291"/>
    </location>
</feature>
<dbReference type="InterPro" id="IPR001878">
    <property type="entry name" value="Znf_CCHC"/>
</dbReference>
<accession>A0AAN6PPP9</accession>
<protein>
    <recommendedName>
        <fullName evidence="3">CCHC-type domain-containing protein</fullName>
    </recommendedName>
</protein>
<reference evidence="4" key="1">
    <citation type="journal article" date="2023" name="Mol. Phylogenet. Evol.">
        <title>Genome-scale phylogeny and comparative genomics of the fungal order Sordariales.</title>
        <authorList>
            <person name="Hensen N."/>
            <person name="Bonometti L."/>
            <person name="Westerberg I."/>
            <person name="Brannstrom I.O."/>
            <person name="Guillou S."/>
            <person name="Cros-Aarteil S."/>
            <person name="Calhoun S."/>
            <person name="Haridas S."/>
            <person name="Kuo A."/>
            <person name="Mondo S."/>
            <person name="Pangilinan J."/>
            <person name="Riley R."/>
            <person name="LaButti K."/>
            <person name="Andreopoulos B."/>
            <person name="Lipzen A."/>
            <person name="Chen C."/>
            <person name="Yan M."/>
            <person name="Daum C."/>
            <person name="Ng V."/>
            <person name="Clum A."/>
            <person name="Steindorff A."/>
            <person name="Ohm R.A."/>
            <person name="Martin F."/>
            <person name="Silar P."/>
            <person name="Natvig D.O."/>
            <person name="Lalanne C."/>
            <person name="Gautier V."/>
            <person name="Ament-Velasquez S.L."/>
            <person name="Kruys A."/>
            <person name="Hutchinson M.I."/>
            <person name="Powell A.J."/>
            <person name="Barry K."/>
            <person name="Miller A.N."/>
            <person name="Grigoriev I.V."/>
            <person name="Debuchy R."/>
            <person name="Gladieux P."/>
            <person name="Hiltunen Thoren M."/>
            <person name="Johannesson H."/>
        </authorList>
    </citation>
    <scope>NUCLEOTIDE SEQUENCE</scope>
    <source>
        <strain evidence="4">CBS 757.83</strain>
    </source>
</reference>